<evidence type="ECO:0000259" key="1">
    <source>
        <dbReference type="Pfam" id="PF01609"/>
    </source>
</evidence>
<name>A0A1F6NA82_9BACT</name>
<dbReference type="GO" id="GO:0004803">
    <property type="term" value="F:transposase activity"/>
    <property type="evidence" value="ECO:0007669"/>
    <property type="project" value="InterPro"/>
</dbReference>
<evidence type="ECO:0000259" key="2">
    <source>
        <dbReference type="Pfam" id="PF05598"/>
    </source>
</evidence>
<organism evidence="3 4">
    <name type="scientific">Candidatus Magasanikbacteria bacterium RIFCSPLOWO2_02_FULL_44_11</name>
    <dbReference type="NCBI Taxonomy" id="1798689"/>
    <lineage>
        <taxon>Bacteria</taxon>
        <taxon>Candidatus Magasanikiibacteriota</taxon>
    </lineage>
</organism>
<dbReference type="PANTHER" id="PTHR35604:SF2">
    <property type="entry name" value="TRANSPOSASE INSH FOR INSERTION SEQUENCE ELEMENT IS5A-RELATED"/>
    <property type="match status" value="1"/>
</dbReference>
<evidence type="ECO:0000313" key="4">
    <source>
        <dbReference type="Proteomes" id="UP000178726"/>
    </source>
</evidence>
<feature type="domain" description="Transposase IS4-like" evidence="1">
    <location>
        <begin position="141"/>
        <end position="318"/>
    </location>
</feature>
<dbReference type="InterPro" id="IPR008490">
    <property type="entry name" value="Transposase_InsH_N"/>
</dbReference>
<sequence length="333" mass="38240">MTNISADKTNRMLFSTEEEIFNKLIESDHPFRKLNELFDFTELAGSLAKCYSELGTTGIAVEKGFKALLVQFWEDYSDREMEMALRYNIVVRWFCGFGLVEETPDHSYFGKLRKRIGPGRLAEIFHKVNEAMKKKNLFGEVFTFIDASSIITKTALWEERDRAIAEGEKKLNNAIVSNYAADKDAKWGAKSKSNIWFGYKRHNAVDMRFGLISKVAVTPANIPDYKAVKNIAPKQGMVFLDKGYDYQEADQWIKANGATPATLRKNNNKQKNFDLDRWRSGIRMPFESTFSKQSKRAKYRGQTKVLFQCFAEALVYNLKKAVHILPRLATVET</sequence>
<dbReference type="AlphaFoldDB" id="A0A1F6NA82"/>
<dbReference type="Proteomes" id="UP000178726">
    <property type="component" value="Unassembled WGS sequence"/>
</dbReference>
<gene>
    <name evidence="3" type="ORF">A3I29_04860</name>
</gene>
<comment type="caution">
    <text evidence="3">The sequence shown here is derived from an EMBL/GenBank/DDBJ whole genome shotgun (WGS) entry which is preliminary data.</text>
</comment>
<protein>
    <recommendedName>
        <fullName evidence="5">Transposase</fullName>
    </recommendedName>
</protein>
<dbReference type="GO" id="GO:0003677">
    <property type="term" value="F:DNA binding"/>
    <property type="evidence" value="ECO:0007669"/>
    <property type="project" value="InterPro"/>
</dbReference>
<accession>A0A1F6NA82</accession>
<evidence type="ECO:0008006" key="5">
    <source>
        <dbReference type="Google" id="ProtNLM"/>
    </source>
</evidence>
<dbReference type="PANTHER" id="PTHR35604">
    <property type="entry name" value="TRANSPOSASE INSH FOR INSERTION SEQUENCE ELEMENT IS5A-RELATED"/>
    <property type="match status" value="1"/>
</dbReference>
<dbReference type="Pfam" id="PF05598">
    <property type="entry name" value="DUF772"/>
    <property type="match status" value="1"/>
</dbReference>
<dbReference type="GO" id="GO:0006313">
    <property type="term" value="P:DNA transposition"/>
    <property type="evidence" value="ECO:0007669"/>
    <property type="project" value="InterPro"/>
</dbReference>
<reference evidence="3 4" key="1">
    <citation type="journal article" date="2016" name="Nat. Commun.">
        <title>Thousands of microbial genomes shed light on interconnected biogeochemical processes in an aquifer system.</title>
        <authorList>
            <person name="Anantharaman K."/>
            <person name="Brown C.T."/>
            <person name="Hug L.A."/>
            <person name="Sharon I."/>
            <person name="Castelle C.J."/>
            <person name="Probst A.J."/>
            <person name="Thomas B.C."/>
            <person name="Singh A."/>
            <person name="Wilkins M.J."/>
            <person name="Karaoz U."/>
            <person name="Brodie E.L."/>
            <person name="Williams K.H."/>
            <person name="Hubbard S.S."/>
            <person name="Banfield J.F."/>
        </authorList>
    </citation>
    <scope>NUCLEOTIDE SEQUENCE [LARGE SCALE GENOMIC DNA]</scope>
</reference>
<evidence type="ECO:0000313" key="3">
    <source>
        <dbReference type="EMBL" id="OGH80789.1"/>
    </source>
</evidence>
<feature type="domain" description="Transposase InsH N-terminal" evidence="2">
    <location>
        <begin position="21"/>
        <end position="115"/>
    </location>
</feature>
<dbReference type="EMBL" id="MFQK01000028">
    <property type="protein sequence ID" value="OGH80789.1"/>
    <property type="molecule type" value="Genomic_DNA"/>
</dbReference>
<dbReference type="InterPro" id="IPR002559">
    <property type="entry name" value="Transposase_11"/>
</dbReference>
<dbReference type="Pfam" id="PF01609">
    <property type="entry name" value="DDE_Tnp_1"/>
    <property type="match status" value="1"/>
</dbReference>
<proteinExistence type="predicted"/>